<sequence length="41" mass="4423">MHTENPILLASLDPSVWSGSLERRQPAEVSSSSSDHGSNSR</sequence>
<name>A0A4Y2SRW9_ARAVE</name>
<comment type="caution">
    <text evidence="2">The sequence shown here is derived from an EMBL/GenBank/DDBJ whole genome shotgun (WGS) entry which is preliminary data.</text>
</comment>
<protein>
    <submittedName>
        <fullName evidence="2">Uncharacterized protein</fullName>
    </submittedName>
</protein>
<dbReference type="EMBL" id="BGPR01023228">
    <property type="protein sequence ID" value="GBN90240.1"/>
    <property type="molecule type" value="Genomic_DNA"/>
</dbReference>
<evidence type="ECO:0000256" key="1">
    <source>
        <dbReference type="SAM" id="MobiDB-lite"/>
    </source>
</evidence>
<feature type="compositionally biased region" description="Low complexity" evidence="1">
    <location>
        <begin position="30"/>
        <end position="41"/>
    </location>
</feature>
<dbReference type="Proteomes" id="UP000499080">
    <property type="component" value="Unassembled WGS sequence"/>
</dbReference>
<gene>
    <name evidence="2" type="ORF">AVEN_189462_1</name>
</gene>
<accession>A0A4Y2SRW9</accession>
<reference evidence="2 3" key="1">
    <citation type="journal article" date="2019" name="Sci. Rep.">
        <title>Orb-weaving spider Araneus ventricosus genome elucidates the spidroin gene catalogue.</title>
        <authorList>
            <person name="Kono N."/>
            <person name="Nakamura H."/>
            <person name="Ohtoshi R."/>
            <person name="Moran D.A.P."/>
            <person name="Shinohara A."/>
            <person name="Yoshida Y."/>
            <person name="Fujiwara M."/>
            <person name="Mori M."/>
            <person name="Tomita M."/>
            <person name="Arakawa K."/>
        </authorList>
    </citation>
    <scope>NUCLEOTIDE SEQUENCE [LARGE SCALE GENOMIC DNA]</scope>
</reference>
<feature type="non-terminal residue" evidence="2">
    <location>
        <position position="41"/>
    </location>
</feature>
<evidence type="ECO:0000313" key="2">
    <source>
        <dbReference type="EMBL" id="GBN90240.1"/>
    </source>
</evidence>
<keyword evidence="3" id="KW-1185">Reference proteome</keyword>
<dbReference type="AlphaFoldDB" id="A0A4Y2SRW9"/>
<organism evidence="2 3">
    <name type="scientific">Araneus ventricosus</name>
    <name type="common">Orbweaver spider</name>
    <name type="synonym">Epeira ventricosa</name>
    <dbReference type="NCBI Taxonomy" id="182803"/>
    <lineage>
        <taxon>Eukaryota</taxon>
        <taxon>Metazoa</taxon>
        <taxon>Ecdysozoa</taxon>
        <taxon>Arthropoda</taxon>
        <taxon>Chelicerata</taxon>
        <taxon>Arachnida</taxon>
        <taxon>Araneae</taxon>
        <taxon>Araneomorphae</taxon>
        <taxon>Entelegynae</taxon>
        <taxon>Araneoidea</taxon>
        <taxon>Araneidae</taxon>
        <taxon>Araneus</taxon>
    </lineage>
</organism>
<feature type="region of interest" description="Disordered" evidence="1">
    <location>
        <begin position="1"/>
        <end position="41"/>
    </location>
</feature>
<proteinExistence type="predicted"/>
<evidence type="ECO:0000313" key="3">
    <source>
        <dbReference type="Proteomes" id="UP000499080"/>
    </source>
</evidence>